<protein>
    <recommendedName>
        <fullName evidence="6">Ubiquitin-like protease family profile domain-containing protein</fullName>
    </recommendedName>
</protein>
<dbReference type="GO" id="GO:0006508">
    <property type="term" value="P:proteolysis"/>
    <property type="evidence" value="ECO:0007669"/>
    <property type="project" value="UniProtKB-KW"/>
</dbReference>
<feature type="compositionally biased region" description="Polar residues" evidence="5">
    <location>
        <begin position="142"/>
        <end position="154"/>
    </location>
</feature>
<evidence type="ECO:0000256" key="2">
    <source>
        <dbReference type="ARBA" id="ARBA00022670"/>
    </source>
</evidence>
<keyword evidence="2" id="KW-0645">Protease</keyword>
<comment type="similarity">
    <text evidence="1">Belongs to the peptidase C48 family.</text>
</comment>
<dbReference type="SUPFAM" id="SSF54001">
    <property type="entry name" value="Cysteine proteinases"/>
    <property type="match status" value="1"/>
</dbReference>
<sequence length="556" mass="64521">MEGGNAKGRRLDLEWDKLLPIHDNRSPSPILVTGSELRATEAEPPAEELPHLNDHQLEESYQSKLRTLEAFAQNLPDKGEKLRAIIKHLGDELRRRRERRRPEKEVDECEESQKAPTSTTIVDGEEKGAGSDYEYVSDGSRQENLPSQAQSEPSFASMFRKKIEENDNGTANTSKKNLSLIKHCDSQKIRDNGDFLRKGRKRHQCASNLSKLNTPKKDKRRGRTSTRSLRDIEKMSGCLAEMKNASQGTRLDDSRSRKGQAIVLDDEDEASILEKECQENKLDECLKEAKIYFPSSDDPHCVEICYGDKDCLAPEGYLTSTIMNFYIRYLQQQASITERSISDYHFFNTYFYKKLKEAVSYKRSDRDTFFAKFRRWWKGTNIFKKAYLLIPIHEDLHWSLVIISFPEKKDESGPIILHLDSLSLHPSRSVFENIKSFLKEEWKYVDQECVSSDIPIADKIWKYLPRRIEDKILAVPQQKNEYDCGLFVLYFIERFIEEAPERLKKKDLNMFGKKWFKPEEASSLRVKIHNLLKEEFQNSCKNISSAESTNNTDKDS</sequence>
<dbReference type="Pfam" id="PF02902">
    <property type="entry name" value="Peptidase_C48"/>
    <property type="match status" value="1"/>
</dbReference>
<dbReference type="PANTHER" id="PTHR46915">
    <property type="entry name" value="UBIQUITIN-LIKE PROTEASE 4-RELATED"/>
    <property type="match status" value="1"/>
</dbReference>
<dbReference type="Gene3D" id="1.10.418.20">
    <property type="match status" value="1"/>
</dbReference>
<keyword evidence="8" id="KW-1185">Reference proteome</keyword>
<feature type="compositionally biased region" description="Basic and acidic residues" evidence="5">
    <location>
        <begin position="94"/>
        <end position="104"/>
    </location>
</feature>
<evidence type="ECO:0000313" key="7">
    <source>
        <dbReference type="EMBL" id="KAK4263235.1"/>
    </source>
</evidence>
<dbReference type="PROSITE" id="PS50600">
    <property type="entry name" value="ULP_PROTEASE"/>
    <property type="match status" value="1"/>
</dbReference>
<evidence type="ECO:0000256" key="5">
    <source>
        <dbReference type="SAM" id="MobiDB-lite"/>
    </source>
</evidence>
<evidence type="ECO:0000256" key="4">
    <source>
        <dbReference type="ARBA" id="ARBA00022807"/>
    </source>
</evidence>
<proteinExistence type="inferred from homology"/>
<reference evidence="7" key="1">
    <citation type="submission" date="2023-10" db="EMBL/GenBank/DDBJ databases">
        <title>Chromosome-level genome of the transformable northern wattle, Acacia crassicarpa.</title>
        <authorList>
            <person name="Massaro I."/>
            <person name="Sinha N.R."/>
            <person name="Poethig S."/>
            <person name="Leichty A.R."/>
        </authorList>
    </citation>
    <scope>NUCLEOTIDE SEQUENCE</scope>
    <source>
        <strain evidence="7">Acra3RX</strain>
        <tissue evidence="7">Leaf</tissue>
    </source>
</reference>
<evidence type="ECO:0000256" key="3">
    <source>
        <dbReference type="ARBA" id="ARBA00022801"/>
    </source>
</evidence>
<evidence type="ECO:0000313" key="8">
    <source>
        <dbReference type="Proteomes" id="UP001293593"/>
    </source>
</evidence>
<comment type="caution">
    <text evidence="7">The sequence shown here is derived from an EMBL/GenBank/DDBJ whole genome shotgun (WGS) entry which is preliminary data.</text>
</comment>
<dbReference type="PANTHER" id="PTHR46915:SF2">
    <property type="entry name" value="UBIQUITIN-LIKE PROTEASE 4"/>
    <property type="match status" value="1"/>
</dbReference>
<dbReference type="GO" id="GO:0008234">
    <property type="term" value="F:cysteine-type peptidase activity"/>
    <property type="evidence" value="ECO:0007669"/>
    <property type="project" value="UniProtKB-KW"/>
</dbReference>
<organism evidence="7 8">
    <name type="scientific">Acacia crassicarpa</name>
    <name type="common">northern wattle</name>
    <dbReference type="NCBI Taxonomy" id="499986"/>
    <lineage>
        <taxon>Eukaryota</taxon>
        <taxon>Viridiplantae</taxon>
        <taxon>Streptophyta</taxon>
        <taxon>Embryophyta</taxon>
        <taxon>Tracheophyta</taxon>
        <taxon>Spermatophyta</taxon>
        <taxon>Magnoliopsida</taxon>
        <taxon>eudicotyledons</taxon>
        <taxon>Gunneridae</taxon>
        <taxon>Pentapetalae</taxon>
        <taxon>rosids</taxon>
        <taxon>fabids</taxon>
        <taxon>Fabales</taxon>
        <taxon>Fabaceae</taxon>
        <taxon>Caesalpinioideae</taxon>
        <taxon>mimosoid clade</taxon>
        <taxon>Acacieae</taxon>
        <taxon>Acacia</taxon>
    </lineage>
</organism>
<keyword evidence="3" id="KW-0378">Hydrolase</keyword>
<dbReference type="Proteomes" id="UP001293593">
    <property type="component" value="Unassembled WGS sequence"/>
</dbReference>
<dbReference type="Gene3D" id="3.30.310.130">
    <property type="entry name" value="Ubiquitin-related"/>
    <property type="match status" value="1"/>
</dbReference>
<feature type="region of interest" description="Disordered" evidence="5">
    <location>
        <begin position="94"/>
        <end position="154"/>
    </location>
</feature>
<feature type="region of interest" description="Disordered" evidence="5">
    <location>
        <begin position="192"/>
        <end position="227"/>
    </location>
</feature>
<name>A0AAE1J3T3_9FABA</name>
<dbReference type="InterPro" id="IPR003653">
    <property type="entry name" value="Peptidase_C48_C"/>
</dbReference>
<keyword evidence="4" id="KW-0788">Thiol protease</keyword>
<dbReference type="InterPro" id="IPR038765">
    <property type="entry name" value="Papain-like_cys_pep_sf"/>
</dbReference>
<evidence type="ECO:0000256" key="1">
    <source>
        <dbReference type="ARBA" id="ARBA00005234"/>
    </source>
</evidence>
<evidence type="ECO:0000259" key="6">
    <source>
        <dbReference type="PROSITE" id="PS50600"/>
    </source>
</evidence>
<dbReference type="GO" id="GO:0016926">
    <property type="term" value="P:protein desumoylation"/>
    <property type="evidence" value="ECO:0007669"/>
    <property type="project" value="UniProtKB-ARBA"/>
</dbReference>
<gene>
    <name evidence="7" type="ORF">QN277_028676</name>
</gene>
<dbReference type="EMBL" id="JAWXYG010000009">
    <property type="protein sequence ID" value="KAK4263235.1"/>
    <property type="molecule type" value="Genomic_DNA"/>
</dbReference>
<accession>A0AAE1J3T3</accession>
<dbReference type="AlphaFoldDB" id="A0AAE1J3T3"/>
<feature type="domain" description="Ubiquitin-like protease family profile" evidence="6">
    <location>
        <begin position="302"/>
        <end position="495"/>
    </location>
</feature>